<dbReference type="InterPro" id="IPR042229">
    <property type="entry name" value="Listeria/Bacterioides_rpt_sf"/>
</dbReference>
<dbReference type="InterPro" id="IPR013378">
    <property type="entry name" value="InlB-like_B-rpt"/>
</dbReference>
<evidence type="ECO:0000313" key="6">
    <source>
        <dbReference type="Proteomes" id="UP000186758"/>
    </source>
</evidence>
<organism evidence="5 6">
    <name type="scientific">Faecalibaculum rodentium</name>
    <dbReference type="NCBI Taxonomy" id="1702221"/>
    <lineage>
        <taxon>Bacteria</taxon>
        <taxon>Bacillati</taxon>
        <taxon>Bacillota</taxon>
        <taxon>Erysipelotrichia</taxon>
        <taxon>Erysipelotrichales</taxon>
        <taxon>Erysipelotrichaceae</taxon>
        <taxon>Faecalibaculum</taxon>
    </lineage>
</organism>
<keyword evidence="3" id="KW-0812">Transmembrane</keyword>
<dbReference type="AlphaFoldDB" id="A0A1Q9YLV8"/>
<dbReference type="InterPro" id="IPR009459">
    <property type="entry name" value="MucBP_dom"/>
</dbReference>
<dbReference type="Gene3D" id="2.60.40.4270">
    <property type="entry name" value="Listeria-Bacteroides repeat domain"/>
    <property type="match status" value="2"/>
</dbReference>
<sequence length="590" mass="64516">MVEKKGAELMNRILEAATAAACMLSVMGPSAVFAEEKPAGDTKEHTLEVTYIYPDGTAKAAGELKYKSMEKENAKEGMTYLAMEDLQTFVMKHLPDKGFEADLGEVWFEKDKKEGTKLTLEDTDVSMDTDNLYLDADKDDGNYDIVFYQAPGKVFSQETVKAGDKIPLPEKDPGKDGYVFDGWDLKEGTKAEQNLYLYPKWTQETAQAQGDGVRNVTLTFDPENGQPAQVLTVKAKEAVDASAIAEPAKEGFVFKGWDPEIPATADASQQFHAVYEKEPLPEYTISWEMDGQVIRTDTVQEGQPTPQAPDVSVPDGYVFKGWDPEIRTNVTENAVYTAKLEALPDESQAVDMVTISFAGGDQEIAPITVVKGSAIDESTLPKAVKTGYTFTGWTNVPATADRDLTLTAAFTKDEYKIVYRSEGSVVKEFTAGYGDATPRPEAPVREGYEFQGWNPQVAATVTGGAEYNAVWKALPVQDVKIRIQYLEEGTNKELHYANVVEVRTGSAYDVSRFDKPDIKGYTYVRTDGSLTGTADKDATITVWYAKAKKGATGTNGTDTSTNTDSALYIGLAAAAAVILVVLLVLKNRKK</sequence>
<comment type="subcellular location">
    <subcellularLocation>
        <location evidence="1">Cell envelope</location>
    </subcellularLocation>
</comment>
<keyword evidence="3" id="KW-0472">Membrane</keyword>
<keyword evidence="2" id="KW-0677">Repeat</keyword>
<dbReference type="Proteomes" id="UP000186758">
    <property type="component" value="Unassembled WGS sequence"/>
</dbReference>
<protein>
    <recommendedName>
        <fullName evidence="4">MucBP domain-containing protein</fullName>
    </recommendedName>
</protein>
<evidence type="ECO:0000313" key="5">
    <source>
        <dbReference type="EMBL" id="OLU45928.1"/>
    </source>
</evidence>
<feature type="transmembrane region" description="Helical" evidence="3">
    <location>
        <begin position="566"/>
        <end position="585"/>
    </location>
</feature>
<evidence type="ECO:0000259" key="4">
    <source>
        <dbReference type="Pfam" id="PF06458"/>
    </source>
</evidence>
<dbReference type="EMBL" id="MPJZ01000042">
    <property type="protein sequence ID" value="OLU45928.1"/>
    <property type="molecule type" value="Genomic_DNA"/>
</dbReference>
<dbReference type="GO" id="GO:0030313">
    <property type="term" value="C:cell envelope"/>
    <property type="evidence" value="ECO:0007669"/>
    <property type="project" value="UniProtKB-SubCell"/>
</dbReference>
<comment type="caution">
    <text evidence="5">The sequence shown here is derived from an EMBL/GenBank/DDBJ whole genome shotgun (WGS) entry which is preliminary data.</text>
</comment>
<evidence type="ECO:0000256" key="1">
    <source>
        <dbReference type="ARBA" id="ARBA00004196"/>
    </source>
</evidence>
<proteinExistence type="predicted"/>
<dbReference type="Gene3D" id="3.10.20.320">
    <property type="entry name" value="Putative peptidoglycan bound protein (lpxtg motif)"/>
    <property type="match status" value="1"/>
</dbReference>
<evidence type="ECO:0000256" key="2">
    <source>
        <dbReference type="ARBA" id="ARBA00022737"/>
    </source>
</evidence>
<evidence type="ECO:0000256" key="3">
    <source>
        <dbReference type="SAM" id="Phobius"/>
    </source>
</evidence>
<keyword evidence="3" id="KW-1133">Transmembrane helix</keyword>
<accession>A0A1Q9YLV8</accession>
<gene>
    <name evidence="5" type="ORF">BO223_04030</name>
</gene>
<name>A0A1Q9YLV8_9FIRM</name>
<feature type="domain" description="MucBP" evidence="4">
    <location>
        <begin position="480"/>
        <end position="544"/>
    </location>
</feature>
<dbReference type="Pfam" id="PF06458">
    <property type="entry name" value="MucBP"/>
    <property type="match status" value="1"/>
</dbReference>
<reference evidence="5 6" key="1">
    <citation type="submission" date="2016-11" db="EMBL/GenBank/DDBJ databases">
        <title>Description of two novel members of the family Erysipelotrichaceae: Ileibacterium lipovorans gen. nov., sp. nov. and Dubosiella newyorkensis, gen. nov., sp. nov.</title>
        <authorList>
            <person name="Cox L.M."/>
            <person name="Sohn J."/>
            <person name="Tyrrell K.L."/>
            <person name="Citron D.M."/>
            <person name="Lawson P.A."/>
            <person name="Patel N.B."/>
            <person name="Iizumi T."/>
            <person name="Perez-Perez G.I."/>
            <person name="Goldstein E.J."/>
            <person name="Blaser M.J."/>
        </authorList>
    </citation>
    <scope>NUCLEOTIDE SEQUENCE [LARGE SCALE GENOMIC DNA]</scope>
    <source>
        <strain evidence="5 6">NYU-BL-K8</strain>
    </source>
</reference>
<dbReference type="Pfam" id="PF09479">
    <property type="entry name" value="Flg_new"/>
    <property type="match status" value="5"/>
</dbReference>